<protein>
    <recommendedName>
        <fullName evidence="6">SURF1-like protein</fullName>
    </recommendedName>
</protein>
<evidence type="ECO:0000256" key="6">
    <source>
        <dbReference type="RuleBase" id="RU363076"/>
    </source>
</evidence>
<reference evidence="7 8" key="1">
    <citation type="submission" date="2018-04" db="EMBL/GenBank/DDBJ databases">
        <title>Genomic Encyclopedia of Archaeal and Bacterial Type Strains, Phase II (KMG-II): from individual species to whole genera.</title>
        <authorList>
            <person name="Goeker M."/>
        </authorList>
    </citation>
    <scope>NUCLEOTIDE SEQUENCE [LARGE SCALE GENOMIC DNA]</scope>
    <source>
        <strain evidence="7 8">DSM 100977</strain>
    </source>
</reference>
<evidence type="ECO:0000256" key="1">
    <source>
        <dbReference type="ARBA" id="ARBA00004370"/>
    </source>
</evidence>
<keyword evidence="4 6" id="KW-1133">Transmembrane helix</keyword>
<dbReference type="AlphaFoldDB" id="A0A2T6BLL1"/>
<evidence type="ECO:0000313" key="7">
    <source>
        <dbReference type="EMBL" id="PTX56973.1"/>
    </source>
</evidence>
<keyword evidence="3 6" id="KW-0812">Transmembrane</keyword>
<evidence type="ECO:0000256" key="2">
    <source>
        <dbReference type="ARBA" id="ARBA00007165"/>
    </source>
</evidence>
<dbReference type="OrthoDB" id="6079986at2"/>
<dbReference type="InterPro" id="IPR002994">
    <property type="entry name" value="Surf1/Shy1"/>
</dbReference>
<comment type="caution">
    <text evidence="6">Lacks conserved residue(s) required for the propagation of feature annotation.</text>
</comment>
<dbReference type="RefSeq" id="WP_107845115.1">
    <property type="nucleotide sequence ID" value="NZ_QBKS01000001.1"/>
</dbReference>
<dbReference type="EMBL" id="QBKS01000001">
    <property type="protein sequence ID" value="PTX56973.1"/>
    <property type="molecule type" value="Genomic_DNA"/>
</dbReference>
<keyword evidence="6" id="KW-1003">Cell membrane</keyword>
<dbReference type="PROSITE" id="PS50895">
    <property type="entry name" value="SURF1"/>
    <property type="match status" value="1"/>
</dbReference>
<dbReference type="GO" id="GO:0005886">
    <property type="term" value="C:plasma membrane"/>
    <property type="evidence" value="ECO:0007669"/>
    <property type="project" value="UniProtKB-SubCell"/>
</dbReference>
<feature type="transmembrane region" description="Helical" evidence="6">
    <location>
        <begin position="196"/>
        <end position="218"/>
    </location>
</feature>
<comment type="similarity">
    <text evidence="2 6">Belongs to the SURF1 family.</text>
</comment>
<sequence>MIKRMIFPLLLGLAGCAILMSLGLWQVQRLDWKETMLAEIDARIAAAPVAVPATPDPQADRFLPVTATGTIGAERLRILVSQKKIGAGYRIISPFMTEDGRTILLDRGILPIQAELPAPPAGPVTVQGNLHWPDEVDDYTPEPDLGRDIWFARDVPRMADALGTEPVLLVLRASEPASPAITPLPVSRAGIPNDHLSYAVTWFSLAVIWFGMTVFLLWRIRQRTV</sequence>
<keyword evidence="8" id="KW-1185">Reference proteome</keyword>
<comment type="caution">
    <text evidence="7">The sequence shown here is derived from an EMBL/GenBank/DDBJ whole genome shotgun (WGS) entry which is preliminary data.</text>
</comment>
<name>A0A2T6BLL1_9RHOB</name>
<evidence type="ECO:0000256" key="3">
    <source>
        <dbReference type="ARBA" id="ARBA00022692"/>
    </source>
</evidence>
<evidence type="ECO:0000256" key="4">
    <source>
        <dbReference type="ARBA" id="ARBA00022989"/>
    </source>
</evidence>
<keyword evidence="5 6" id="KW-0472">Membrane</keyword>
<dbReference type="PROSITE" id="PS51257">
    <property type="entry name" value="PROKAR_LIPOPROTEIN"/>
    <property type="match status" value="1"/>
</dbReference>
<accession>A0A2T6BLL1</accession>
<dbReference type="PANTHER" id="PTHR23427:SF2">
    <property type="entry name" value="SURFEIT LOCUS PROTEIN 1"/>
    <property type="match status" value="1"/>
</dbReference>
<dbReference type="InterPro" id="IPR045214">
    <property type="entry name" value="Surf1/Surf4"/>
</dbReference>
<organism evidence="7 8">
    <name type="scientific">Litoreibacter ponti</name>
    <dbReference type="NCBI Taxonomy" id="1510457"/>
    <lineage>
        <taxon>Bacteria</taxon>
        <taxon>Pseudomonadati</taxon>
        <taxon>Pseudomonadota</taxon>
        <taxon>Alphaproteobacteria</taxon>
        <taxon>Rhodobacterales</taxon>
        <taxon>Roseobacteraceae</taxon>
        <taxon>Litoreibacter</taxon>
    </lineage>
</organism>
<gene>
    <name evidence="7" type="ORF">C8N43_1638</name>
</gene>
<comment type="subcellular location">
    <subcellularLocation>
        <location evidence="6">Cell membrane</location>
        <topology evidence="6">Multi-pass membrane protein</topology>
    </subcellularLocation>
    <subcellularLocation>
        <location evidence="1">Membrane</location>
    </subcellularLocation>
</comment>
<evidence type="ECO:0000256" key="5">
    <source>
        <dbReference type="ARBA" id="ARBA00023136"/>
    </source>
</evidence>
<dbReference type="Pfam" id="PF02104">
    <property type="entry name" value="SURF1"/>
    <property type="match status" value="1"/>
</dbReference>
<dbReference type="PANTHER" id="PTHR23427">
    <property type="entry name" value="SURFEIT LOCUS PROTEIN"/>
    <property type="match status" value="1"/>
</dbReference>
<evidence type="ECO:0000313" key="8">
    <source>
        <dbReference type="Proteomes" id="UP000243978"/>
    </source>
</evidence>
<proteinExistence type="inferred from homology"/>
<dbReference type="Proteomes" id="UP000243978">
    <property type="component" value="Unassembled WGS sequence"/>
</dbReference>
<dbReference type="CDD" id="cd06662">
    <property type="entry name" value="SURF1"/>
    <property type="match status" value="1"/>
</dbReference>